<protein>
    <submittedName>
        <fullName evidence="1">Uncharacterized protein</fullName>
    </submittedName>
</protein>
<proteinExistence type="predicted"/>
<dbReference type="EMBL" id="QTSX02005714">
    <property type="protein sequence ID" value="KAJ9058625.1"/>
    <property type="molecule type" value="Genomic_DNA"/>
</dbReference>
<evidence type="ECO:0000313" key="1">
    <source>
        <dbReference type="EMBL" id="KAJ9058625.1"/>
    </source>
</evidence>
<sequence>MELQHRGNLLKVDAGCAAIVCDQCRRVRRKCNSGVPSCNRCLGRRIECTHHQNKFTNIFVGGSTRASWALRIKKAVVPTTWTQAIEVYPGTTRARLYIRGYVLPFFYFLPSPSLLGEIMTMANGIIQPRPLSFESKVLLQIQYAQTKIQDAFERAINIFFHMYNPFLPLFSEEAFHAHSRSPTLRKVIIQAGLERMPQTELTRTALLENNFNPADLLNLPSSLDTLQCLLLAQFYVNYSYTKKFAVKIFCFANRLLPLLGLHTNPLSSSQWLERTLALQAEDLSFYHLSIGHIGIFSNLDWLNTSSRHLNTNFLPLLTNLNHLPHLSDRILFIKNQTIYHCFCIVAKVTKLHKDAIKNKQPGYTFESQLKKHIELMQESFSWAWFHLSHLSHISSHKTLLIQSRLSLALRHNNNYIELMKMASHMPLNSQEKTSHIPITDSFSSHTWNGLNIAIRIINLVSTLNPMAFGIDYVRIQIPPIAFI</sequence>
<name>A0ACC2S8H4_9FUNG</name>
<organism evidence="1 2">
    <name type="scientific">Entomophthora muscae</name>
    <dbReference type="NCBI Taxonomy" id="34485"/>
    <lineage>
        <taxon>Eukaryota</taxon>
        <taxon>Fungi</taxon>
        <taxon>Fungi incertae sedis</taxon>
        <taxon>Zoopagomycota</taxon>
        <taxon>Entomophthoromycotina</taxon>
        <taxon>Entomophthoromycetes</taxon>
        <taxon>Entomophthorales</taxon>
        <taxon>Entomophthoraceae</taxon>
        <taxon>Entomophthora</taxon>
    </lineage>
</organism>
<comment type="caution">
    <text evidence="1">The sequence shown here is derived from an EMBL/GenBank/DDBJ whole genome shotgun (WGS) entry which is preliminary data.</text>
</comment>
<reference evidence="1" key="1">
    <citation type="submission" date="2022-04" db="EMBL/GenBank/DDBJ databases">
        <title>Genome of the entomopathogenic fungus Entomophthora muscae.</title>
        <authorList>
            <person name="Elya C."/>
            <person name="Lovett B.R."/>
            <person name="Lee E."/>
            <person name="Macias A.M."/>
            <person name="Hajek A.E."/>
            <person name="De Bivort B.L."/>
            <person name="Kasson M.T."/>
            <person name="De Fine Licht H.H."/>
            <person name="Stajich J.E."/>
        </authorList>
    </citation>
    <scope>NUCLEOTIDE SEQUENCE</scope>
    <source>
        <strain evidence="1">Berkeley</strain>
    </source>
</reference>
<evidence type="ECO:0000313" key="2">
    <source>
        <dbReference type="Proteomes" id="UP001165960"/>
    </source>
</evidence>
<accession>A0ACC2S8H4</accession>
<gene>
    <name evidence="1" type="ORF">DSO57_1010418</name>
</gene>
<dbReference type="Proteomes" id="UP001165960">
    <property type="component" value="Unassembled WGS sequence"/>
</dbReference>
<keyword evidence="2" id="KW-1185">Reference proteome</keyword>